<dbReference type="InterPro" id="IPR001130">
    <property type="entry name" value="TatD-like"/>
</dbReference>
<organism evidence="1 2">
    <name type="scientific">Dimargaris cristalligena</name>
    <dbReference type="NCBI Taxonomy" id="215637"/>
    <lineage>
        <taxon>Eukaryota</taxon>
        <taxon>Fungi</taxon>
        <taxon>Fungi incertae sedis</taxon>
        <taxon>Zoopagomycota</taxon>
        <taxon>Kickxellomycotina</taxon>
        <taxon>Dimargaritomycetes</taxon>
        <taxon>Dimargaritales</taxon>
        <taxon>Dimargaritaceae</taxon>
        <taxon>Dimargaris</taxon>
    </lineage>
</organism>
<accession>A0A4P9ZT40</accession>
<dbReference type="SUPFAM" id="SSF51556">
    <property type="entry name" value="Metallo-dependent hydrolases"/>
    <property type="match status" value="1"/>
</dbReference>
<dbReference type="Pfam" id="PF01026">
    <property type="entry name" value="TatD_DNase"/>
    <property type="match status" value="1"/>
</dbReference>
<protein>
    <submittedName>
        <fullName evidence="1">TatD family</fullName>
    </submittedName>
</protein>
<keyword evidence="2" id="KW-1185">Reference proteome</keyword>
<dbReference type="InterPro" id="IPR032466">
    <property type="entry name" value="Metal_Hydrolase"/>
</dbReference>
<proteinExistence type="predicted"/>
<reference evidence="2" key="1">
    <citation type="journal article" date="2018" name="Nat. Microbiol.">
        <title>Leveraging single-cell genomics to expand the fungal tree of life.</title>
        <authorList>
            <person name="Ahrendt S.R."/>
            <person name="Quandt C.A."/>
            <person name="Ciobanu D."/>
            <person name="Clum A."/>
            <person name="Salamov A."/>
            <person name="Andreopoulos B."/>
            <person name="Cheng J.F."/>
            <person name="Woyke T."/>
            <person name="Pelin A."/>
            <person name="Henrissat B."/>
            <person name="Reynolds N.K."/>
            <person name="Benny G.L."/>
            <person name="Smith M.E."/>
            <person name="James T.Y."/>
            <person name="Grigoriev I.V."/>
        </authorList>
    </citation>
    <scope>NUCLEOTIDE SEQUENCE [LARGE SCALE GENOMIC DNA]</scope>
    <source>
        <strain evidence="2">RSA 468</strain>
    </source>
</reference>
<evidence type="ECO:0000313" key="1">
    <source>
        <dbReference type="EMBL" id="RKP36756.1"/>
    </source>
</evidence>
<dbReference type="EMBL" id="ML002600">
    <property type="protein sequence ID" value="RKP36756.1"/>
    <property type="molecule type" value="Genomic_DNA"/>
</dbReference>
<evidence type="ECO:0000313" key="2">
    <source>
        <dbReference type="Proteomes" id="UP000268162"/>
    </source>
</evidence>
<dbReference type="InterPro" id="IPR053044">
    <property type="entry name" value="Metallo-hydrolase/TatD-type"/>
</dbReference>
<dbReference type="PANTHER" id="PTHR47345:SF1">
    <property type="entry name" value="CUT9-INTERACTING PROTEIN SCN1"/>
    <property type="match status" value="1"/>
</dbReference>
<gene>
    <name evidence="1" type="ORF">BJ085DRAFT_19923</name>
</gene>
<dbReference type="AlphaFoldDB" id="A0A4P9ZT40"/>
<dbReference type="PANTHER" id="PTHR47345">
    <property type="entry name" value="CUT9-INTERACTING PROTEIN SCN1"/>
    <property type="match status" value="1"/>
</dbReference>
<sequence>MGWNEQNWDTLEALLEWRPKGEDTSDFVVSQASSGEAAGPVKFDATKPGSAPFIIPGFGIHPWAVERTLASAPPDTLSAVGTTDGPFTISTALQEKLEALPWFGRLTDLLRRYPQAIVGEIGLDKVTRNRTTGEIYSFQNQTILFRLQWDLAIRLRRPVSVHAVKCPTQLLDFIRGQVRSYTQSKKAAVRKMGNKGGSVADSVVATDPGSLVDSPELTDPLPPKIMFHSFTGAVELVQQLLRLPSEFGTRFYYSFSQTINQRSTKLPAIVAAIPENRLLMETDLSDATQIDGAMLAMAQTLADLKGYSLGDTIQLLHHNSMEFYHDQIRTLPDYIKQGD</sequence>
<dbReference type="GO" id="GO:0016788">
    <property type="term" value="F:hydrolase activity, acting on ester bonds"/>
    <property type="evidence" value="ECO:0007669"/>
    <property type="project" value="InterPro"/>
</dbReference>
<name>A0A4P9ZT40_9FUNG</name>
<dbReference type="Gene3D" id="3.20.20.140">
    <property type="entry name" value="Metal-dependent hydrolases"/>
    <property type="match status" value="1"/>
</dbReference>
<dbReference type="Proteomes" id="UP000268162">
    <property type="component" value="Unassembled WGS sequence"/>
</dbReference>